<dbReference type="InterPro" id="IPR014710">
    <property type="entry name" value="RmlC-like_jellyroll"/>
</dbReference>
<name>A0AAU7DQ77_9BACT</name>
<dbReference type="PANTHER" id="PTHR36448:SF2">
    <property type="entry name" value="CUPIN TYPE-1 DOMAIN-CONTAINING PROTEIN"/>
    <property type="match status" value="1"/>
</dbReference>
<feature type="domain" description="Cupin type-1" evidence="1">
    <location>
        <begin position="99"/>
        <end position="156"/>
    </location>
</feature>
<dbReference type="Gene3D" id="2.60.120.10">
    <property type="entry name" value="Jelly Rolls"/>
    <property type="match status" value="1"/>
</dbReference>
<dbReference type="AlphaFoldDB" id="A0AAU7DQ77"/>
<protein>
    <submittedName>
        <fullName evidence="2">Cupin domain-containing protein</fullName>
    </submittedName>
</protein>
<dbReference type="InterPro" id="IPR011051">
    <property type="entry name" value="RmlC_Cupin_sf"/>
</dbReference>
<dbReference type="CDD" id="cd02219">
    <property type="entry name" value="cupin_YjlB-like"/>
    <property type="match status" value="1"/>
</dbReference>
<organism evidence="2">
    <name type="scientific">Telmatobacter sp. DSM 110680</name>
    <dbReference type="NCBI Taxonomy" id="3036704"/>
    <lineage>
        <taxon>Bacteria</taxon>
        <taxon>Pseudomonadati</taxon>
        <taxon>Acidobacteriota</taxon>
        <taxon>Terriglobia</taxon>
        <taxon>Terriglobales</taxon>
        <taxon>Acidobacteriaceae</taxon>
        <taxon>Telmatobacter</taxon>
    </lineage>
</organism>
<dbReference type="InterPro" id="IPR047121">
    <property type="entry name" value="YjiB-like"/>
</dbReference>
<accession>A0AAU7DQ77</accession>
<dbReference type="Pfam" id="PF00190">
    <property type="entry name" value="Cupin_1"/>
    <property type="match status" value="1"/>
</dbReference>
<dbReference type="PANTHER" id="PTHR36448">
    <property type="entry name" value="BLR7373 PROTEIN"/>
    <property type="match status" value="1"/>
</dbReference>
<sequence length="210" mass="22925">MSSQQSPATPMDRRQFAAMISAVGLSSPESVFGQHGVEEPETIQLSRNGWVPNNDRLPVLIYRDVLDVSGSDPASKFEQAFLRNGWPPQWRNGIYDFHHYHSTAHEVLGIAGGQGRIILGGPGGHELTLNAGDILVLPAGTGHCKLACSPEFLVVGAYPPRQSWDICRSAPSQVERNRIRTLSFPVSDPFTGSRGALTRLWHLPPPEDPA</sequence>
<dbReference type="InterPro" id="IPR006045">
    <property type="entry name" value="Cupin_1"/>
</dbReference>
<reference evidence="2" key="1">
    <citation type="submission" date="2023-03" db="EMBL/GenBank/DDBJ databases">
        <title>Edaphobacter sp.</title>
        <authorList>
            <person name="Huber K.J."/>
            <person name="Papendorf J."/>
            <person name="Pilke C."/>
            <person name="Bunk B."/>
            <person name="Sproeer C."/>
            <person name="Pester M."/>
        </authorList>
    </citation>
    <scope>NUCLEOTIDE SEQUENCE</scope>
    <source>
        <strain evidence="2">DSM 110680</strain>
    </source>
</reference>
<dbReference type="EMBL" id="CP121196">
    <property type="protein sequence ID" value="XBH19958.1"/>
    <property type="molecule type" value="Genomic_DNA"/>
</dbReference>
<evidence type="ECO:0000259" key="1">
    <source>
        <dbReference type="Pfam" id="PF00190"/>
    </source>
</evidence>
<proteinExistence type="predicted"/>
<gene>
    <name evidence="2" type="ORF">P8935_11700</name>
</gene>
<dbReference type="RefSeq" id="WP_348265180.1">
    <property type="nucleotide sequence ID" value="NZ_CP121196.1"/>
</dbReference>
<dbReference type="SUPFAM" id="SSF51182">
    <property type="entry name" value="RmlC-like cupins"/>
    <property type="match status" value="1"/>
</dbReference>
<evidence type="ECO:0000313" key="2">
    <source>
        <dbReference type="EMBL" id="XBH19958.1"/>
    </source>
</evidence>